<feature type="transmembrane region" description="Helical" evidence="1">
    <location>
        <begin position="45"/>
        <end position="78"/>
    </location>
</feature>
<dbReference type="Gene3D" id="2.160.20.80">
    <property type="entry name" value="E3 ubiquitin-protein ligase SopA"/>
    <property type="match status" value="1"/>
</dbReference>
<protein>
    <recommendedName>
        <fullName evidence="4">Pentapeptide repeat-containing protein</fullName>
    </recommendedName>
</protein>
<keyword evidence="3" id="KW-1185">Reference proteome</keyword>
<name>A0ABT1HMA3_STRSD</name>
<reference evidence="2 3" key="1">
    <citation type="submission" date="2022-06" db="EMBL/GenBank/DDBJ databases">
        <title>Genomic Encyclopedia of Archaeal and Bacterial Type Strains, Phase II (KMG-II): from individual species to whole genera.</title>
        <authorList>
            <person name="Goeker M."/>
        </authorList>
    </citation>
    <scope>NUCLEOTIDE SEQUENCE [LARGE SCALE GENOMIC DNA]</scope>
    <source>
        <strain evidence="2 3">DSM 40477</strain>
    </source>
</reference>
<accession>A0ABT1HMA3</accession>
<evidence type="ECO:0008006" key="4">
    <source>
        <dbReference type="Google" id="ProtNLM"/>
    </source>
</evidence>
<dbReference type="EMBL" id="JAMTCP010000001">
    <property type="protein sequence ID" value="MCP2256633.1"/>
    <property type="molecule type" value="Genomic_DNA"/>
</dbReference>
<feature type="transmembrane region" description="Helical" evidence="1">
    <location>
        <begin position="6"/>
        <end position="24"/>
    </location>
</feature>
<keyword evidence="1" id="KW-1133">Transmembrane helix</keyword>
<comment type="caution">
    <text evidence="2">The sequence shown here is derived from an EMBL/GenBank/DDBJ whole genome shotgun (WGS) entry which is preliminary data.</text>
</comment>
<organism evidence="2 3">
    <name type="scientific">Streptoalloteichus tenebrarius (strain ATCC 17920 / DSM 40477 / JCM 4838 / CBS 697.72 / NBRC 16177 / NCIMB 11028 / NRRL B-12390 / A12253. 1 / ISP 5477)</name>
    <name type="common">Streptomyces tenebrarius</name>
    <dbReference type="NCBI Taxonomy" id="1933"/>
    <lineage>
        <taxon>Bacteria</taxon>
        <taxon>Bacillati</taxon>
        <taxon>Actinomycetota</taxon>
        <taxon>Actinomycetes</taxon>
        <taxon>Pseudonocardiales</taxon>
        <taxon>Pseudonocardiaceae</taxon>
        <taxon>Streptoalloteichus</taxon>
    </lineage>
</organism>
<feature type="transmembrane region" description="Helical" evidence="1">
    <location>
        <begin position="98"/>
        <end position="119"/>
    </location>
</feature>
<evidence type="ECO:0000256" key="1">
    <source>
        <dbReference type="SAM" id="Phobius"/>
    </source>
</evidence>
<dbReference type="Proteomes" id="UP001205311">
    <property type="component" value="Unassembled WGS sequence"/>
</dbReference>
<gene>
    <name evidence="2" type="ORF">LX15_000316</name>
</gene>
<evidence type="ECO:0000313" key="2">
    <source>
        <dbReference type="EMBL" id="MCP2256633.1"/>
    </source>
</evidence>
<dbReference type="RefSeq" id="WP_253667609.1">
    <property type="nucleotide sequence ID" value="NZ_JAMTCP010000001.1"/>
</dbReference>
<keyword evidence="1" id="KW-0472">Membrane</keyword>
<evidence type="ECO:0000313" key="3">
    <source>
        <dbReference type="Proteomes" id="UP001205311"/>
    </source>
</evidence>
<sequence length="452" mass="49556">MTVTLVQLLMILAGMGALLLHGRARRRKRDALKTQMISLRQRPQSAEVAFLPMGCAVVGWLALGTGLFATTGYGIYVLLARPQLPTLRAFSTGELIELVKIALAVVAGLGGVVALTVAYRKQRVAEAAHVLAVGQEQREREKMFNERFGTASAQLGDEKFAVRLAGAYALAALAEDWTKQRQTCIDVLCGYIRSPWQEDDQREREIRQTILRLLLERVARHPSRSAPNPDFRPEFDFRGATFLDLDLSRLQLRGVLNLNGCVFRGSSTRLEELELENGEVTFDGAVFETPLTTFAGSALTRSSMSFRGARFRGEQVIFDGIQATSTRLSFTAITVDHAALSFDGSVLENVTLDFLHGKLQNATLDLSRLILAEAIRGVNRGVPELSLSQLTASSSRILLAGTKLFDCRLVLDGARLVDTAVDTTGLVLKDVRVPSPDQPEDTDFDLSAFSES</sequence>
<keyword evidence="1" id="KW-0812">Transmembrane</keyword>
<proteinExistence type="predicted"/>